<accession>A0A167GAG0</accession>
<dbReference type="Proteomes" id="UP000076830">
    <property type="component" value="Chromosome"/>
</dbReference>
<feature type="compositionally biased region" description="Pro residues" evidence="3">
    <location>
        <begin position="777"/>
        <end position="792"/>
    </location>
</feature>
<dbReference type="InterPro" id="IPR001867">
    <property type="entry name" value="OmpR/PhoB-type_DNA-bd"/>
</dbReference>
<sequence length="816" mass="84793">MATRVLWHGTTPVALPPKALDCIGYLVEQRQRAVGRDELIAAVWGKADLSDNALAQAILQARRALRDGTTGEAIRTVPRFGYHWSLPVSVESAAMPAADTAPPPAAASPADAIPTLPVTAAPPAGPRRRAGLRLGLAAAAAVLLAILGWTLGRVAPPPPAPPPAVAGPASDVLVLPARVQAGSEHGWMRLGVMDLVAGRLRAAGQAVVPSDNVVALAQRLDGDPAEPAALAELLRLTGAARAVSVAAETGANGWVVALVTADGRQPPVSAVGQAPDVLDAARQAADQFARASGFQPPPTAADDAEKAFAALIQQVEAELLAGRLDAARQRLATASADQRQRPEVRHQMAQIDFLQGRLDAAQAAWDTLLGDVPATDTPVLRAKIHNGLSNLAYVRGDNLAVIAQAQAAVRALDGANAPFELGRALIGLASGHGGLRRYDEALADYAQARVAFTAAGDRLALARVDAYQGLLDISRGRPADALPVLAGAAERLQAFHALIEELHTRVGLVYAHLALLQPAQALAQNARLAELGERVGDPRRRHYADLARARGLAATGHLAEAQAIVDALEATAAAEPALLLEQTRSWLPLVAGQLALVRDDAADAVIQARGALAVTDEDDPIERAAAFLLNWRALRQAGLDAEAAQVAQAAATWGRQRDHAAARIRLALIEADGAVAAGDDATAEAAFERALATADAYRVPADLLLAANAYARHLIARGDHARASIVAGRVAAWAPTDFDAALLQVALYRAIGQPGAWLAALESTRTLAGERRIPPALLAPPPATDTPVPEPPAVARGDGLQMEAAAARRHLATAGR</sequence>
<dbReference type="Pfam" id="PF00486">
    <property type="entry name" value="Trans_reg_C"/>
    <property type="match status" value="1"/>
</dbReference>
<reference evidence="6 7" key="1">
    <citation type="submission" date="2016-04" db="EMBL/GenBank/DDBJ databases">
        <title>Complete genome sequence of Dokdonella koreensis DS-123T.</title>
        <authorList>
            <person name="Kim J.F."/>
            <person name="Lee H."/>
            <person name="Kwak M.-J."/>
        </authorList>
    </citation>
    <scope>NUCLEOTIDE SEQUENCE [LARGE SCALE GENOMIC DNA]</scope>
    <source>
        <strain evidence="6 7">DS-123</strain>
    </source>
</reference>
<evidence type="ECO:0000256" key="1">
    <source>
        <dbReference type="ARBA" id="ARBA00023125"/>
    </source>
</evidence>
<protein>
    <submittedName>
        <fullName evidence="6">RND multidrug efflux transporter</fullName>
    </submittedName>
</protein>
<dbReference type="Gene3D" id="1.25.40.10">
    <property type="entry name" value="Tetratricopeptide repeat domain"/>
    <property type="match status" value="1"/>
</dbReference>
<keyword evidence="7" id="KW-1185">Reference proteome</keyword>
<dbReference type="InterPro" id="IPR016032">
    <property type="entry name" value="Sig_transdc_resp-reg_C-effctor"/>
</dbReference>
<keyword evidence="4" id="KW-0812">Transmembrane</keyword>
<dbReference type="PATRIC" id="fig|1300342.3.peg.289"/>
<keyword evidence="1 2" id="KW-0238">DNA-binding</keyword>
<dbReference type="PROSITE" id="PS51755">
    <property type="entry name" value="OMPR_PHOB"/>
    <property type="match status" value="1"/>
</dbReference>
<proteinExistence type="predicted"/>
<dbReference type="Gene3D" id="1.10.10.10">
    <property type="entry name" value="Winged helix-like DNA-binding domain superfamily/Winged helix DNA-binding domain"/>
    <property type="match status" value="1"/>
</dbReference>
<evidence type="ECO:0000313" key="6">
    <source>
        <dbReference type="EMBL" id="ANB16336.1"/>
    </source>
</evidence>
<dbReference type="STRING" id="1300342.I596_299"/>
<feature type="region of interest" description="Disordered" evidence="3">
    <location>
        <begin position="777"/>
        <end position="796"/>
    </location>
</feature>
<keyword evidence="4" id="KW-0472">Membrane</keyword>
<feature type="domain" description="OmpR/PhoB-type" evidence="5">
    <location>
        <begin position="1"/>
        <end position="86"/>
    </location>
</feature>
<dbReference type="AlphaFoldDB" id="A0A167GAG0"/>
<evidence type="ECO:0000256" key="4">
    <source>
        <dbReference type="SAM" id="Phobius"/>
    </source>
</evidence>
<organism evidence="6 7">
    <name type="scientific">Dokdonella koreensis DS-123</name>
    <dbReference type="NCBI Taxonomy" id="1300342"/>
    <lineage>
        <taxon>Bacteria</taxon>
        <taxon>Pseudomonadati</taxon>
        <taxon>Pseudomonadota</taxon>
        <taxon>Gammaproteobacteria</taxon>
        <taxon>Lysobacterales</taxon>
        <taxon>Rhodanobacteraceae</taxon>
        <taxon>Dokdonella</taxon>
    </lineage>
</organism>
<feature type="DNA-binding region" description="OmpR/PhoB-type" evidence="2">
    <location>
        <begin position="1"/>
        <end position="86"/>
    </location>
</feature>
<dbReference type="InterPro" id="IPR036388">
    <property type="entry name" value="WH-like_DNA-bd_sf"/>
</dbReference>
<dbReference type="EMBL" id="CP015249">
    <property type="protein sequence ID" value="ANB16336.1"/>
    <property type="molecule type" value="Genomic_DNA"/>
</dbReference>
<dbReference type="SUPFAM" id="SSF48452">
    <property type="entry name" value="TPR-like"/>
    <property type="match status" value="1"/>
</dbReference>
<dbReference type="InterPro" id="IPR011990">
    <property type="entry name" value="TPR-like_helical_dom_sf"/>
</dbReference>
<dbReference type="KEGG" id="dko:I596_299"/>
<name>A0A167GAG0_9GAMM</name>
<dbReference type="SMART" id="SM00862">
    <property type="entry name" value="Trans_reg_C"/>
    <property type="match status" value="1"/>
</dbReference>
<evidence type="ECO:0000256" key="2">
    <source>
        <dbReference type="PROSITE-ProRule" id="PRU01091"/>
    </source>
</evidence>
<dbReference type="GO" id="GO:0006355">
    <property type="term" value="P:regulation of DNA-templated transcription"/>
    <property type="evidence" value="ECO:0007669"/>
    <property type="project" value="InterPro"/>
</dbReference>
<evidence type="ECO:0000313" key="7">
    <source>
        <dbReference type="Proteomes" id="UP000076830"/>
    </source>
</evidence>
<dbReference type="CDD" id="cd00383">
    <property type="entry name" value="trans_reg_C"/>
    <property type="match status" value="1"/>
</dbReference>
<dbReference type="GO" id="GO:0003677">
    <property type="term" value="F:DNA binding"/>
    <property type="evidence" value="ECO:0007669"/>
    <property type="project" value="UniProtKB-UniRule"/>
</dbReference>
<evidence type="ECO:0000259" key="5">
    <source>
        <dbReference type="PROSITE" id="PS51755"/>
    </source>
</evidence>
<dbReference type="SUPFAM" id="SSF46894">
    <property type="entry name" value="C-terminal effector domain of the bipartite response regulators"/>
    <property type="match status" value="1"/>
</dbReference>
<evidence type="ECO:0000256" key="3">
    <source>
        <dbReference type="SAM" id="MobiDB-lite"/>
    </source>
</evidence>
<gene>
    <name evidence="6" type="ORF">I596_299</name>
</gene>
<dbReference type="GO" id="GO:0000160">
    <property type="term" value="P:phosphorelay signal transduction system"/>
    <property type="evidence" value="ECO:0007669"/>
    <property type="project" value="InterPro"/>
</dbReference>
<keyword evidence="4" id="KW-1133">Transmembrane helix</keyword>
<feature type="transmembrane region" description="Helical" evidence="4">
    <location>
        <begin position="134"/>
        <end position="152"/>
    </location>
</feature>